<dbReference type="EMBL" id="CP061281">
    <property type="protein sequence ID" value="QNS08026.1"/>
    <property type="molecule type" value="Genomic_DNA"/>
</dbReference>
<keyword evidence="7" id="KW-1185">Reference proteome</keyword>
<dbReference type="InterPro" id="IPR001647">
    <property type="entry name" value="HTH_TetR"/>
</dbReference>
<dbReference type="KEGG" id="sxn:IAG42_33380"/>
<dbReference type="GO" id="GO:0000976">
    <property type="term" value="F:transcription cis-regulatory region binding"/>
    <property type="evidence" value="ECO:0007669"/>
    <property type="project" value="TreeGrafter"/>
</dbReference>
<keyword evidence="1" id="KW-0805">Transcription regulation</keyword>
<dbReference type="PROSITE" id="PS50977">
    <property type="entry name" value="HTH_TETR_2"/>
    <property type="match status" value="1"/>
</dbReference>
<evidence type="ECO:0000256" key="3">
    <source>
        <dbReference type="ARBA" id="ARBA00023163"/>
    </source>
</evidence>
<dbReference type="RefSeq" id="WP_188340687.1">
    <property type="nucleotide sequence ID" value="NZ_CP061281.1"/>
</dbReference>
<evidence type="ECO:0000259" key="5">
    <source>
        <dbReference type="PROSITE" id="PS50977"/>
    </source>
</evidence>
<evidence type="ECO:0000256" key="2">
    <source>
        <dbReference type="ARBA" id="ARBA00023125"/>
    </source>
</evidence>
<evidence type="ECO:0000313" key="7">
    <source>
        <dbReference type="Proteomes" id="UP000516428"/>
    </source>
</evidence>
<dbReference type="PANTHER" id="PTHR30055:SF234">
    <property type="entry name" value="HTH-TYPE TRANSCRIPTIONAL REGULATOR BETI"/>
    <property type="match status" value="1"/>
</dbReference>
<gene>
    <name evidence="6" type="ORF">IAG42_33380</name>
</gene>
<name>A0A7H1BH21_9ACTN</name>
<dbReference type="PANTHER" id="PTHR30055">
    <property type="entry name" value="HTH-TYPE TRANSCRIPTIONAL REGULATOR RUTR"/>
    <property type="match status" value="1"/>
</dbReference>
<protein>
    <submittedName>
        <fullName evidence="6">TetR/AcrR family transcriptional regulator</fullName>
    </submittedName>
</protein>
<feature type="DNA-binding region" description="H-T-H motif" evidence="4">
    <location>
        <begin position="34"/>
        <end position="53"/>
    </location>
</feature>
<keyword evidence="3" id="KW-0804">Transcription</keyword>
<evidence type="ECO:0000313" key="6">
    <source>
        <dbReference type="EMBL" id="QNS08026.1"/>
    </source>
</evidence>
<organism evidence="6 7">
    <name type="scientific">Streptomyces xanthii</name>
    <dbReference type="NCBI Taxonomy" id="2768069"/>
    <lineage>
        <taxon>Bacteria</taxon>
        <taxon>Bacillati</taxon>
        <taxon>Actinomycetota</taxon>
        <taxon>Actinomycetes</taxon>
        <taxon>Kitasatosporales</taxon>
        <taxon>Streptomycetaceae</taxon>
        <taxon>Streptomyces</taxon>
    </lineage>
</organism>
<proteinExistence type="predicted"/>
<dbReference type="Pfam" id="PF00440">
    <property type="entry name" value="TetR_N"/>
    <property type="match status" value="1"/>
</dbReference>
<dbReference type="Proteomes" id="UP000516428">
    <property type="component" value="Chromosome"/>
</dbReference>
<evidence type="ECO:0000256" key="4">
    <source>
        <dbReference type="PROSITE-ProRule" id="PRU00335"/>
    </source>
</evidence>
<keyword evidence="2 4" id="KW-0238">DNA-binding</keyword>
<dbReference type="GO" id="GO:0003700">
    <property type="term" value="F:DNA-binding transcription factor activity"/>
    <property type="evidence" value="ECO:0007669"/>
    <property type="project" value="TreeGrafter"/>
</dbReference>
<dbReference type="InterPro" id="IPR009057">
    <property type="entry name" value="Homeodomain-like_sf"/>
</dbReference>
<evidence type="ECO:0000256" key="1">
    <source>
        <dbReference type="ARBA" id="ARBA00023015"/>
    </source>
</evidence>
<dbReference type="SUPFAM" id="SSF46689">
    <property type="entry name" value="Homeodomain-like"/>
    <property type="match status" value="1"/>
</dbReference>
<reference evidence="6 7" key="1">
    <citation type="submission" date="2020-09" db="EMBL/GenBank/DDBJ databases">
        <title>A novel species.</title>
        <authorList>
            <person name="Gao J."/>
        </authorList>
    </citation>
    <scope>NUCLEOTIDE SEQUENCE [LARGE SCALE GENOMIC DNA]</scope>
    <source>
        <strain evidence="6 7">CRXT-Y-14</strain>
    </source>
</reference>
<sequence>MTAPSRSEQKEATRARVLGAAERLFGARGYASTTVRDIAADAGVSVGTVMAVGDKAAILVELFDRRIAALHSARDTQGAPAAPGRPVDDVLTLFAPFVEVFTADQDLARHYAAALVSGRHRAGVFDELAGVLRREIADVLTRHGFTRPAAERAATAVHLAYLGTLFMGAGSGTDDLGGPVEDLVAAVEFIIENREGNPS</sequence>
<feature type="domain" description="HTH tetR-type" evidence="5">
    <location>
        <begin position="11"/>
        <end position="71"/>
    </location>
</feature>
<dbReference type="AlphaFoldDB" id="A0A7H1BH21"/>
<accession>A0A7H1BH21</accession>
<dbReference type="Gene3D" id="1.10.357.10">
    <property type="entry name" value="Tetracycline Repressor, domain 2"/>
    <property type="match status" value="1"/>
</dbReference>
<dbReference type="InterPro" id="IPR050109">
    <property type="entry name" value="HTH-type_TetR-like_transc_reg"/>
</dbReference>